<organism evidence="2">
    <name type="scientific">Cupriavidus necator</name>
    <name type="common">Alcaligenes eutrophus</name>
    <name type="synonym">Ralstonia eutropha</name>
    <dbReference type="NCBI Taxonomy" id="106590"/>
    <lineage>
        <taxon>Bacteria</taxon>
        <taxon>Pseudomonadati</taxon>
        <taxon>Pseudomonadota</taxon>
        <taxon>Betaproteobacteria</taxon>
        <taxon>Burkholderiales</taxon>
        <taxon>Burkholderiaceae</taxon>
        <taxon>Cupriavidus</taxon>
    </lineage>
</organism>
<reference evidence="2" key="1">
    <citation type="submission" date="2016-09" db="EMBL/GenBank/DDBJ databases">
        <authorList>
            <person name="Capua I."/>
            <person name="De Benedictis P."/>
            <person name="Joannis T."/>
            <person name="Lombin L.H."/>
            <person name="Cattoli G."/>
        </authorList>
    </citation>
    <scope>NUCLEOTIDE SEQUENCE</scope>
    <source>
        <strain evidence="2">B9</strain>
    </source>
</reference>
<dbReference type="RefSeq" id="WP_340531015.1">
    <property type="nucleotide sequence ID" value="NZ_FMSH01000544.1"/>
</dbReference>
<dbReference type="PROSITE" id="PS51257">
    <property type="entry name" value="PROKAR_LIPOPROTEIN"/>
    <property type="match status" value="1"/>
</dbReference>
<keyword evidence="1" id="KW-0732">Signal</keyword>
<dbReference type="AlphaFoldDB" id="A0A1K0JMY9"/>
<dbReference type="EMBL" id="FMSH01000544">
    <property type="protein sequence ID" value="SCV02129.1"/>
    <property type="molecule type" value="Genomic_DNA"/>
</dbReference>
<gene>
    <name evidence="2" type="ORF">CNECB9_930010</name>
</gene>
<evidence type="ECO:0000256" key="1">
    <source>
        <dbReference type="SAM" id="SignalP"/>
    </source>
</evidence>
<name>A0A1K0JMY9_CUPNE</name>
<evidence type="ECO:0000313" key="2">
    <source>
        <dbReference type="EMBL" id="SCV02129.1"/>
    </source>
</evidence>
<accession>A0A1K0JMY9</accession>
<evidence type="ECO:0008006" key="3">
    <source>
        <dbReference type="Google" id="ProtNLM"/>
    </source>
</evidence>
<dbReference type="Gene3D" id="2.20.110.10">
    <property type="entry name" value="Histone H3 K4-specific methyltransferase SET7/9 N-terminal domain"/>
    <property type="match status" value="1"/>
</dbReference>
<protein>
    <recommendedName>
        <fullName evidence="3">Toxin-antitoxin system YwqK family antitoxin</fullName>
    </recommendedName>
</protein>
<feature type="chain" id="PRO_5012068972" description="Toxin-antitoxin system YwqK family antitoxin" evidence="1">
    <location>
        <begin position="21"/>
        <end position="314"/>
    </location>
</feature>
<feature type="signal peptide" evidence="1">
    <location>
        <begin position="1"/>
        <end position="20"/>
    </location>
</feature>
<sequence>MKLHYYLTILAAAPVLFVAACGKNEILDARNATIVNGKVYAGNANEPFSGGLTNVPARVVLTAQSGFQLASKLAGIALSDAISSDDGNARSVLRESGAAALLAGALCNAQIRDGLPDGKAVCKEPQSEIVRIEMSFKHGALDDSLQLYGGKSDNGLLMEVTFRNGQPNGNQHVYAWTNHRRIHVFPWANGVPSGTEEGFDANTGALVKRATFVDGKYEGEVLHYAPDGKQVTIKATYAQGKLNGPYKEWDANGALTADKTYANGIEVGTDGSSFGACVNEWDDAYRTVPGHSAIPPEELHQQWEASCRAGKHPV</sequence>
<dbReference type="SUPFAM" id="SSF82185">
    <property type="entry name" value="Histone H3 K4-specific methyltransferase SET7/9 N-terminal domain"/>
    <property type="match status" value="1"/>
</dbReference>
<proteinExistence type="predicted"/>